<accession>D2VG62</accession>
<evidence type="ECO:0000313" key="4">
    <source>
        <dbReference type="EMBL" id="EFC44293.1"/>
    </source>
</evidence>
<dbReference type="VEuPathDB" id="AmoebaDB:NAEGRDRAFT_39251"/>
<dbReference type="KEGG" id="ngr:NAEGRDRAFT_39251"/>
<dbReference type="GeneID" id="8848103"/>
<dbReference type="AlphaFoldDB" id="D2VG62"/>
<dbReference type="GO" id="GO:0046512">
    <property type="term" value="P:sphingosine biosynthetic process"/>
    <property type="evidence" value="ECO:0007669"/>
    <property type="project" value="TreeGrafter"/>
</dbReference>
<proteinExistence type="predicted"/>
<dbReference type="GO" id="GO:0016020">
    <property type="term" value="C:membrane"/>
    <property type="evidence" value="ECO:0007669"/>
    <property type="project" value="GOC"/>
</dbReference>
<name>D2VG62_NAEGR</name>
<dbReference type="InterPro" id="IPR050087">
    <property type="entry name" value="AON_synthase_class-II"/>
</dbReference>
<evidence type="ECO:0000259" key="3">
    <source>
        <dbReference type="Pfam" id="PF00155"/>
    </source>
</evidence>
<evidence type="ECO:0000256" key="2">
    <source>
        <dbReference type="ARBA" id="ARBA00022679"/>
    </source>
</evidence>
<dbReference type="FunCoup" id="D2VG62">
    <property type="interactions" value="141"/>
</dbReference>
<dbReference type="PANTHER" id="PTHR13693:SF3">
    <property type="entry name" value="LD36009P"/>
    <property type="match status" value="1"/>
</dbReference>
<evidence type="ECO:0000256" key="1">
    <source>
        <dbReference type="ARBA" id="ARBA00001933"/>
    </source>
</evidence>
<dbReference type="CDD" id="cd06454">
    <property type="entry name" value="KBL_like"/>
    <property type="match status" value="1"/>
</dbReference>
<dbReference type="STRING" id="5762.D2VG62"/>
<reference evidence="4 5" key="1">
    <citation type="journal article" date="2010" name="Cell">
        <title>The genome of Naegleria gruberi illuminates early eukaryotic versatility.</title>
        <authorList>
            <person name="Fritz-Laylin L.K."/>
            <person name="Prochnik S.E."/>
            <person name="Ginger M.L."/>
            <person name="Dacks J.B."/>
            <person name="Carpenter M.L."/>
            <person name="Field M.C."/>
            <person name="Kuo A."/>
            <person name="Paredez A."/>
            <person name="Chapman J."/>
            <person name="Pham J."/>
            <person name="Shu S."/>
            <person name="Neupane R."/>
            <person name="Cipriano M."/>
            <person name="Mancuso J."/>
            <person name="Tu H."/>
            <person name="Salamov A."/>
            <person name="Lindquist E."/>
            <person name="Shapiro H."/>
            <person name="Lucas S."/>
            <person name="Grigoriev I.V."/>
            <person name="Cande W.Z."/>
            <person name="Fulton C."/>
            <person name="Rokhsar D.S."/>
            <person name="Dawson S.C."/>
        </authorList>
    </citation>
    <scope>NUCLEOTIDE SEQUENCE [LARGE SCALE GENOMIC DNA]</scope>
    <source>
        <strain evidence="4 5">NEG-M</strain>
    </source>
</reference>
<dbReference type="Gene3D" id="3.90.1150.10">
    <property type="entry name" value="Aspartate Aminotransferase, domain 1"/>
    <property type="match status" value="1"/>
</dbReference>
<dbReference type="GO" id="GO:0017059">
    <property type="term" value="C:serine palmitoyltransferase complex"/>
    <property type="evidence" value="ECO:0007669"/>
    <property type="project" value="TreeGrafter"/>
</dbReference>
<keyword evidence="2 4" id="KW-0808">Transferase</keyword>
<dbReference type="SUPFAM" id="SSF53383">
    <property type="entry name" value="PLP-dependent transferases"/>
    <property type="match status" value="1"/>
</dbReference>
<dbReference type="EMBL" id="GG738869">
    <property type="protein sequence ID" value="EFC44293.1"/>
    <property type="molecule type" value="Genomic_DNA"/>
</dbReference>
<organism evidence="5">
    <name type="scientific">Naegleria gruberi</name>
    <name type="common">Amoeba</name>
    <dbReference type="NCBI Taxonomy" id="5762"/>
    <lineage>
        <taxon>Eukaryota</taxon>
        <taxon>Discoba</taxon>
        <taxon>Heterolobosea</taxon>
        <taxon>Tetramitia</taxon>
        <taxon>Eutetramitia</taxon>
        <taxon>Vahlkampfiidae</taxon>
        <taxon>Naegleria</taxon>
    </lineage>
</organism>
<dbReference type="InterPro" id="IPR004839">
    <property type="entry name" value="Aminotransferase_I/II_large"/>
</dbReference>
<feature type="domain" description="Aminotransferase class I/classII large" evidence="3">
    <location>
        <begin position="109"/>
        <end position="468"/>
    </location>
</feature>
<dbReference type="OrthoDB" id="65434at2759"/>
<dbReference type="OMA" id="MFGSNAY"/>
<dbReference type="InParanoid" id="D2VG62"/>
<dbReference type="Pfam" id="PF00155">
    <property type="entry name" value="Aminotran_1_2"/>
    <property type="match status" value="1"/>
</dbReference>
<comment type="cofactor">
    <cofactor evidence="1">
        <name>pyridoxal 5'-phosphate</name>
        <dbReference type="ChEBI" id="CHEBI:597326"/>
    </cofactor>
</comment>
<dbReference type="GO" id="GO:0046513">
    <property type="term" value="P:ceramide biosynthetic process"/>
    <property type="evidence" value="ECO:0007669"/>
    <property type="project" value="TreeGrafter"/>
</dbReference>
<dbReference type="GO" id="GO:0030170">
    <property type="term" value="F:pyridoxal phosphate binding"/>
    <property type="evidence" value="ECO:0007669"/>
    <property type="project" value="InterPro"/>
</dbReference>
<dbReference type="PANTHER" id="PTHR13693">
    <property type="entry name" value="CLASS II AMINOTRANSFERASE/8-AMINO-7-OXONONANOATE SYNTHASE"/>
    <property type="match status" value="1"/>
</dbReference>
<gene>
    <name evidence="4" type="ORF">NAEGRDRAFT_39251</name>
</gene>
<evidence type="ECO:0000313" key="5">
    <source>
        <dbReference type="Proteomes" id="UP000006671"/>
    </source>
</evidence>
<sequence>MTHCDPSPLTLFLTHTNLLIVFILGKISDLFHILFIGPIDKTNYERFPDEASKKPLVDDDFFVRRIYGKCSDCFHRPIASRPSSHIQVMMRNPNTERVANIDTNGKLKSCLNMASYNYLGFSESPSHVVDQVLESFDKYGVASGSAYSEYGYTPIHRELEKRVARFIGKESAMVVSMGFATNSTVIPLLAPTRDCLILSDSLNHSSIVNGTRASEGTPTVLRFRHNDMDHLEKLLRKNIIDGQPGPGNRKPWKKIIVIVEGIYSMEGEIVNLKRVVELKKQYKFHLYVDEAHSCGALGKTGRGVCEQQNVDPKDIDILMGTFTKSFNSVGGYISGDAEVIDYLKKSCFGLIYGTSISIPCAQQALSALTCIMGEDNTSIGKEKLDQLSFNTNYFGDSLKKLGFEIISDRDSPVIVMMIYHLTKLIAFSRICLERGIAIVIVGAPACPTALARVRFCISSAHTKKDLDDCLVELERIGNDTMTRYKMHDSHLINEFVQIVL</sequence>
<keyword evidence="5" id="KW-1185">Reference proteome</keyword>
<dbReference type="InterPro" id="IPR015421">
    <property type="entry name" value="PyrdxlP-dep_Trfase_major"/>
</dbReference>
<protein>
    <submittedName>
        <fullName evidence="4">Serine C-palmitoyltransferase</fullName>
    </submittedName>
</protein>
<dbReference type="Proteomes" id="UP000006671">
    <property type="component" value="Unassembled WGS sequence"/>
</dbReference>
<dbReference type="eggNOG" id="KOG1357">
    <property type="taxonomic scope" value="Eukaryota"/>
</dbReference>
<dbReference type="Gene3D" id="3.40.640.10">
    <property type="entry name" value="Type I PLP-dependent aspartate aminotransferase-like (Major domain)"/>
    <property type="match status" value="1"/>
</dbReference>
<dbReference type="GO" id="GO:0004758">
    <property type="term" value="F:serine C-palmitoyltransferase activity"/>
    <property type="evidence" value="ECO:0007669"/>
    <property type="project" value="TreeGrafter"/>
</dbReference>
<dbReference type="RefSeq" id="XP_002677037.1">
    <property type="nucleotide sequence ID" value="XM_002676991.1"/>
</dbReference>
<dbReference type="InterPro" id="IPR015424">
    <property type="entry name" value="PyrdxlP-dep_Trfase"/>
</dbReference>
<dbReference type="InterPro" id="IPR015422">
    <property type="entry name" value="PyrdxlP-dep_Trfase_small"/>
</dbReference>